<evidence type="ECO:0000256" key="3">
    <source>
        <dbReference type="SAM" id="SignalP"/>
    </source>
</evidence>
<evidence type="ECO:0000313" key="6">
    <source>
        <dbReference type="Proteomes" id="UP000030746"/>
    </source>
</evidence>
<proteinExistence type="predicted"/>
<dbReference type="HOGENOM" id="CLU_722180_0_0_1"/>
<dbReference type="Gene3D" id="3.50.4.10">
    <property type="entry name" value="Hepatocyte Growth Factor"/>
    <property type="match status" value="2"/>
</dbReference>
<dbReference type="InterPro" id="IPR003609">
    <property type="entry name" value="Pan_app"/>
</dbReference>
<sequence length="383" mass="41765">MKVVIILLVVFQNSLAAINTNFSTTVQSQKFKPSTTRLTTSSSSTSQSAHHLTALISLKSYTVSNPQKEITQTTSLHQSTATAFSTTFSPKSTGTIKHFSSSSTTVHTPSTSQSPIPSASVSSDETNTKGSSSTTVPTTPTSDILTGYIKIPGMASLYSALTYMTISDATTCAAECESDDEEDFRCFSFDICSGQKLCSLSPENITNPDLLTDSVGCDHYVRKEPNLKTHKLPDRKVLGKYRRMSGKYNPYSTLTYMSISDVITCAAECESSDEEDFRCYSFDICAGKKLCSLSSENITDSNLLVDSADCDHYSRWYGGSEVTNKIIHIYPTKEPSKNTGTLVGLGVGMLAVGLILGICAICFYNKFKNHKRDGLELDNLRKY</sequence>
<keyword evidence="6" id="KW-1185">Reference proteome</keyword>
<dbReference type="Proteomes" id="UP000030746">
    <property type="component" value="Unassembled WGS sequence"/>
</dbReference>
<dbReference type="GeneID" id="20249722"/>
<keyword evidence="2" id="KW-0812">Transmembrane</keyword>
<feature type="domain" description="Apple" evidence="4">
    <location>
        <begin position="149"/>
        <end position="220"/>
    </location>
</feature>
<evidence type="ECO:0000256" key="2">
    <source>
        <dbReference type="SAM" id="Phobius"/>
    </source>
</evidence>
<feature type="compositionally biased region" description="Low complexity" evidence="1">
    <location>
        <begin position="100"/>
        <end position="123"/>
    </location>
</feature>
<evidence type="ECO:0000313" key="5">
    <source>
        <dbReference type="EMBL" id="ESO87524.1"/>
    </source>
</evidence>
<protein>
    <recommendedName>
        <fullName evidence="4">Apple domain-containing protein</fullName>
    </recommendedName>
</protein>
<organism evidence="5 6">
    <name type="scientific">Lottia gigantea</name>
    <name type="common">Giant owl limpet</name>
    <dbReference type="NCBI Taxonomy" id="225164"/>
    <lineage>
        <taxon>Eukaryota</taxon>
        <taxon>Metazoa</taxon>
        <taxon>Spiralia</taxon>
        <taxon>Lophotrochozoa</taxon>
        <taxon>Mollusca</taxon>
        <taxon>Gastropoda</taxon>
        <taxon>Patellogastropoda</taxon>
        <taxon>Lottioidea</taxon>
        <taxon>Lottiidae</taxon>
        <taxon>Lottia</taxon>
    </lineage>
</organism>
<keyword evidence="2" id="KW-1133">Transmembrane helix</keyword>
<dbReference type="KEGG" id="lgi:LOTGIDRAFT_235016"/>
<dbReference type="AlphaFoldDB" id="V4BF63"/>
<evidence type="ECO:0000256" key="1">
    <source>
        <dbReference type="SAM" id="MobiDB-lite"/>
    </source>
</evidence>
<keyword evidence="3" id="KW-0732">Signal</keyword>
<name>V4BF63_LOTGI</name>
<dbReference type="RefSeq" id="XP_009061721.1">
    <property type="nucleotide sequence ID" value="XM_009063473.1"/>
</dbReference>
<accession>V4BF63</accession>
<feature type="region of interest" description="Disordered" evidence="1">
    <location>
        <begin position="99"/>
        <end position="138"/>
    </location>
</feature>
<dbReference type="Pfam" id="PF00024">
    <property type="entry name" value="PAN_1"/>
    <property type="match status" value="1"/>
</dbReference>
<evidence type="ECO:0000259" key="4">
    <source>
        <dbReference type="Pfam" id="PF00024"/>
    </source>
</evidence>
<dbReference type="SUPFAM" id="SSF57414">
    <property type="entry name" value="Hairpin loop containing domain-like"/>
    <property type="match status" value="2"/>
</dbReference>
<dbReference type="CTD" id="20249722"/>
<keyword evidence="2" id="KW-0472">Membrane</keyword>
<reference evidence="5 6" key="1">
    <citation type="journal article" date="2013" name="Nature">
        <title>Insights into bilaterian evolution from three spiralian genomes.</title>
        <authorList>
            <person name="Simakov O."/>
            <person name="Marletaz F."/>
            <person name="Cho S.J."/>
            <person name="Edsinger-Gonzales E."/>
            <person name="Havlak P."/>
            <person name="Hellsten U."/>
            <person name="Kuo D.H."/>
            <person name="Larsson T."/>
            <person name="Lv J."/>
            <person name="Arendt D."/>
            <person name="Savage R."/>
            <person name="Osoegawa K."/>
            <person name="de Jong P."/>
            <person name="Grimwood J."/>
            <person name="Chapman J.A."/>
            <person name="Shapiro H."/>
            <person name="Aerts A."/>
            <person name="Otillar R.P."/>
            <person name="Terry A.Y."/>
            <person name="Boore J.L."/>
            <person name="Grigoriev I.V."/>
            <person name="Lindberg D.R."/>
            <person name="Seaver E.C."/>
            <person name="Weisblat D.A."/>
            <person name="Putnam N.H."/>
            <person name="Rokhsar D.S."/>
        </authorList>
    </citation>
    <scope>NUCLEOTIDE SEQUENCE [LARGE SCALE GENOMIC DNA]</scope>
</reference>
<dbReference type="EMBL" id="KB202883">
    <property type="protein sequence ID" value="ESO87524.1"/>
    <property type="molecule type" value="Genomic_DNA"/>
</dbReference>
<gene>
    <name evidence="5" type="ORF">LOTGIDRAFT_235016</name>
</gene>
<feature type="chain" id="PRO_5004717765" description="Apple domain-containing protein" evidence="3">
    <location>
        <begin position="17"/>
        <end position="383"/>
    </location>
</feature>
<feature type="signal peptide" evidence="3">
    <location>
        <begin position="1"/>
        <end position="16"/>
    </location>
</feature>
<feature type="transmembrane region" description="Helical" evidence="2">
    <location>
        <begin position="342"/>
        <end position="364"/>
    </location>
</feature>